<evidence type="ECO:0000313" key="2">
    <source>
        <dbReference type="Proteomes" id="UP000224134"/>
    </source>
</evidence>
<accession>A0A142F1P3</accession>
<dbReference type="EMBL" id="KU665491">
    <property type="protein sequence ID" value="AMQ66700.1"/>
    <property type="molecule type" value="Genomic_DNA"/>
</dbReference>
<organism evidence="1 2">
    <name type="scientific">Bacillus phage Mgbh1</name>
    <dbReference type="NCBI Taxonomy" id="1796993"/>
    <lineage>
        <taxon>Viruses</taxon>
        <taxon>Duplodnaviria</taxon>
        <taxon>Heunggongvirae</taxon>
        <taxon>Uroviricota</taxon>
        <taxon>Caudoviricetes</taxon>
        <taxon>Magadivirus</taxon>
        <taxon>Magadivirus Mgbh1</taxon>
    </lineage>
</organism>
<protein>
    <submittedName>
        <fullName evidence="1">Uncharacterized protein</fullName>
    </submittedName>
</protein>
<reference evidence="1 2" key="1">
    <citation type="submission" date="2016-02" db="EMBL/GenBank/DDBJ databases">
        <title>Isolation and characterization of bacteriophages from East Africa Rift Valley soda lakes.</title>
        <authorList>
            <person name="van Zyl L.J."/>
            <person name="Nemavhulani S."/>
            <person name="Cowan D.A."/>
            <person name="Trindade M.I."/>
        </authorList>
    </citation>
    <scope>NUCLEOTIDE SEQUENCE [LARGE SCALE GENOMIC DNA]</scope>
</reference>
<dbReference type="RefSeq" id="YP_009595186.1">
    <property type="nucleotide sequence ID" value="NC_041879.1"/>
</dbReference>
<dbReference type="Proteomes" id="UP000224134">
    <property type="component" value="Segment"/>
</dbReference>
<dbReference type="GeneID" id="40070744"/>
<sequence length="100" mass="11580">MEEGDFIRVSEEWVKSGGLSEERYREIKDMIFRIVEITFAFKQTWGSIASVDGRIEATVPLAFFEKVECWGHPDLINLALDTKDEDWFYEILGGNKEDGQ</sequence>
<proteinExistence type="predicted"/>
<keyword evidence="2" id="KW-1185">Reference proteome</keyword>
<name>A0A142F1P3_9CAUD</name>
<evidence type="ECO:0000313" key="1">
    <source>
        <dbReference type="EMBL" id="AMQ66700.1"/>
    </source>
</evidence>
<dbReference type="KEGG" id="vg:40070744"/>